<comment type="caution">
    <text evidence="1">The sequence shown here is derived from an EMBL/GenBank/DDBJ whole genome shotgun (WGS) entry which is preliminary data.</text>
</comment>
<dbReference type="AlphaFoldDB" id="A0ABD0L1R3"/>
<evidence type="ECO:0000313" key="2">
    <source>
        <dbReference type="Proteomes" id="UP001519460"/>
    </source>
</evidence>
<dbReference type="Proteomes" id="UP001519460">
    <property type="component" value="Unassembled WGS sequence"/>
</dbReference>
<name>A0ABD0L1R3_9CAEN</name>
<proteinExistence type="predicted"/>
<dbReference type="EMBL" id="JACVVK020000095">
    <property type="protein sequence ID" value="KAK7493191.1"/>
    <property type="molecule type" value="Genomic_DNA"/>
</dbReference>
<organism evidence="1 2">
    <name type="scientific">Batillaria attramentaria</name>
    <dbReference type="NCBI Taxonomy" id="370345"/>
    <lineage>
        <taxon>Eukaryota</taxon>
        <taxon>Metazoa</taxon>
        <taxon>Spiralia</taxon>
        <taxon>Lophotrochozoa</taxon>
        <taxon>Mollusca</taxon>
        <taxon>Gastropoda</taxon>
        <taxon>Caenogastropoda</taxon>
        <taxon>Sorbeoconcha</taxon>
        <taxon>Cerithioidea</taxon>
        <taxon>Batillariidae</taxon>
        <taxon>Batillaria</taxon>
    </lineage>
</organism>
<feature type="non-terminal residue" evidence="1">
    <location>
        <position position="1"/>
    </location>
</feature>
<evidence type="ECO:0000313" key="1">
    <source>
        <dbReference type="EMBL" id="KAK7493191.1"/>
    </source>
</evidence>
<protein>
    <submittedName>
        <fullName evidence="1">Uncharacterized protein</fullName>
    </submittedName>
</protein>
<sequence length="110" mass="12588">HGKFTEILLTHKGKEARSPDQLSAHAIVFEQPVYKTDLNVTPLKLLQVHSAYRSQAQLLPDERERQYRAERGTPTLETEETVSRPIKSCCQTVLAPSRYSDLHPMYVNVQ</sequence>
<reference evidence="1 2" key="1">
    <citation type="journal article" date="2023" name="Sci. Data">
        <title>Genome assembly of the Korean intertidal mud-creeper Batillaria attramentaria.</title>
        <authorList>
            <person name="Patra A.K."/>
            <person name="Ho P.T."/>
            <person name="Jun S."/>
            <person name="Lee S.J."/>
            <person name="Kim Y."/>
            <person name="Won Y.J."/>
        </authorList>
    </citation>
    <scope>NUCLEOTIDE SEQUENCE [LARGE SCALE GENOMIC DNA]</scope>
    <source>
        <strain evidence="1">Wonlab-2016</strain>
    </source>
</reference>
<gene>
    <name evidence="1" type="ORF">BaRGS_00015528</name>
</gene>
<keyword evidence="2" id="KW-1185">Reference proteome</keyword>
<accession>A0ABD0L1R3</accession>